<evidence type="ECO:0000313" key="6">
    <source>
        <dbReference type="EMBL" id="GAA5161765.1"/>
    </source>
</evidence>
<name>A0ABP9QH22_9PSEU</name>
<dbReference type="PANTHER" id="PTHR43712">
    <property type="entry name" value="PUTATIVE (AFU_ORTHOLOGUE AFUA_4G14580)-RELATED"/>
    <property type="match status" value="1"/>
</dbReference>
<gene>
    <name evidence="6" type="ORF">GCM10023321_46490</name>
</gene>
<dbReference type="InterPro" id="IPR036388">
    <property type="entry name" value="WH-like_DNA-bd_sf"/>
</dbReference>
<accession>A0ABP9QH22</accession>
<dbReference type="SUPFAM" id="SSF46785">
    <property type="entry name" value="Winged helix' DNA-binding domain"/>
    <property type="match status" value="1"/>
</dbReference>
<feature type="domain" description="O-methyltransferase C-terminal" evidence="4">
    <location>
        <begin position="170"/>
        <end position="319"/>
    </location>
</feature>
<sequence>MDVAMSDRQPSPERILQLATGAWAASILGAGVTHAIFTHIEAGAITAKAVAERAGIAERGAQCVLDGLVGLGLIEVVDGAYRNTPESAEFLVEGKPTYFGAFAKLQGSDMTRHAVLAEVVATGVPVTTETNDVPDSPFWESLVPAIAPLSVPSALTAAEELGLADAGPVSILDVGGGSGIYSAVWLGMNQQARATQLDWPTVNRVATGFVAQHGVGDRFRTIDGDFHTVEFGTDEYDVGVYSHIAHQEGRDANVAVFRKFLRALKPGGTLVVNDFVVDDDRSGPPFPLIFHSEMLLNTTSGATWRRADFQAWLAEAGFSDIRFVPTPSPATLVLAR</sequence>
<organism evidence="6 7">
    <name type="scientific">Pseudonocardia eucalypti</name>
    <dbReference type="NCBI Taxonomy" id="648755"/>
    <lineage>
        <taxon>Bacteria</taxon>
        <taxon>Bacillati</taxon>
        <taxon>Actinomycetota</taxon>
        <taxon>Actinomycetes</taxon>
        <taxon>Pseudonocardiales</taxon>
        <taxon>Pseudonocardiaceae</taxon>
        <taxon>Pseudonocardia</taxon>
    </lineage>
</organism>
<keyword evidence="2" id="KW-0808">Transferase</keyword>
<dbReference type="InterPro" id="IPR012967">
    <property type="entry name" value="COMT_dimerisation"/>
</dbReference>
<evidence type="ECO:0000259" key="4">
    <source>
        <dbReference type="Pfam" id="PF00891"/>
    </source>
</evidence>
<dbReference type="InterPro" id="IPR029063">
    <property type="entry name" value="SAM-dependent_MTases_sf"/>
</dbReference>
<dbReference type="PANTHER" id="PTHR43712:SF2">
    <property type="entry name" value="O-METHYLTRANSFERASE CICE"/>
    <property type="match status" value="1"/>
</dbReference>
<dbReference type="Gene3D" id="3.40.50.150">
    <property type="entry name" value="Vaccinia Virus protein VP39"/>
    <property type="match status" value="1"/>
</dbReference>
<dbReference type="CDD" id="cd02440">
    <property type="entry name" value="AdoMet_MTases"/>
    <property type="match status" value="1"/>
</dbReference>
<dbReference type="EMBL" id="BAABJP010000024">
    <property type="protein sequence ID" value="GAA5161765.1"/>
    <property type="molecule type" value="Genomic_DNA"/>
</dbReference>
<evidence type="ECO:0000256" key="2">
    <source>
        <dbReference type="ARBA" id="ARBA00022679"/>
    </source>
</evidence>
<dbReference type="Gene3D" id="1.10.10.10">
    <property type="entry name" value="Winged helix-like DNA-binding domain superfamily/Winged helix DNA-binding domain"/>
    <property type="match status" value="1"/>
</dbReference>
<dbReference type="InterPro" id="IPR001077">
    <property type="entry name" value="COMT_C"/>
</dbReference>
<dbReference type="InterPro" id="IPR016461">
    <property type="entry name" value="COMT-like"/>
</dbReference>
<dbReference type="Proteomes" id="UP001428817">
    <property type="component" value="Unassembled WGS sequence"/>
</dbReference>
<evidence type="ECO:0000259" key="5">
    <source>
        <dbReference type="Pfam" id="PF08100"/>
    </source>
</evidence>
<dbReference type="GO" id="GO:0008168">
    <property type="term" value="F:methyltransferase activity"/>
    <property type="evidence" value="ECO:0007669"/>
    <property type="project" value="UniProtKB-KW"/>
</dbReference>
<dbReference type="PROSITE" id="PS51683">
    <property type="entry name" value="SAM_OMT_II"/>
    <property type="match status" value="1"/>
</dbReference>
<keyword evidence="7" id="KW-1185">Reference proteome</keyword>
<reference evidence="7" key="1">
    <citation type="journal article" date="2019" name="Int. J. Syst. Evol. Microbiol.">
        <title>The Global Catalogue of Microorganisms (GCM) 10K type strain sequencing project: providing services to taxonomists for standard genome sequencing and annotation.</title>
        <authorList>
            <consortium name="The Broad Institute Genomics Platform"/>
            <consortium name="The Broad Institute Genome Sequencing Center for Infectious Disease"/>
            <person name="Wu L."/>
            <person name="Ma J."/>
        </authorList>
    </citation>
    <scope>NUCLEOTIDE SEQUENCE [LARGE SCALE GENOMIC DNA]</scope>
    <source>
        <strain evidence="7">JCM 18303</strain>
    </source>
</reference>
<keyword evidence="3" id="KW-0949">S-adenosyl-L-methionine</keyword>
<evidence type="ECO:0000256" key="1">
    <source>
        <dbReference type="ARBA" id="ARBA00022603"/>
    </source>
</evidence>
<keyword evidence="1 6" id="KW-0489">Methyltransferase</keyword>
<evidence type="ECO:0000256" key="3">
    <source>
        <dbReference type="ARBA" id="ARBA00022691"/>
    </source>
</evidence>
<feature type="domain" description="O-methyltransferase dimerisation" evidence="5">
    <location>
        <begin position="16"/>
        <end position="92"/>
    </location>
</feature>
<dbReference type="GO" id="GO:0032259">
    <property type="term" value="P:methylation"/>
    <property type="evidence" value="ECO:0007669"/>
    <property type="project" value="UniProtKB-KW"/>
</dbReference>
<dbReference type="SUPFAM" id="SSF53335">
    <property type="entry name" value="S-adenosyl-L-methionine-dependent methyltransferases"/>
    <property type="match status" value="1"/>
</dbReference>
<evidence type="ECO:0000313" key="7">
    <source>
        <dbReference type="Proteomes" id="UP001428817"/>
    </source>
</evidence>
<protein>
    <submittedName>
        <fullName evidence="6">Methyltransferase</fullName>
    </submittedName>
</protein>
<dbReference type="Pfam" id="PF08100">
    <property type="entry name" value="Dimerisation"/>
    <property type="match status" value="1"/>
</dbReference>
<proteinExistence type="predicted"/>
<dbReference type="InterPro" id="IPR036390">
    <property type="entry name" value="WH_DNA-bd_sf"/>
</dbReference>
<dbReference type="Pfam" id="PF00891">
    <property type="entry name" value="Methyltransf_2"/>
    <property type="match status" value="1"/>
</dbReference>
<comment type="caution">
    <text evidence="6">The sequence shown here is derived from an EMBL/GenBank/DDBJ whole genome shotgun (WGS) entry which is preliminary data.</text>
</comment>